<dbReference type="GO" id="GO:0006508">
    <property type="term" value="P:proteolysis"/>
    <property type="evidence" value="ECO:0007669"/>
    <property type="project" value="UniProtKB-KW"/>
</dbReference>
<keyword evidence="12 13" id="KW-0472">Membrane</keyword>
<accession>A0A841GLA7</accession>
<evidence type="ECO:0000256" key="6">
    <source>
        <dbReference type="ARBA" id="ARBA00022692"/>
    </source>
</evidence>
<evidence type="ECO:0000256" key="5">
    <source>
        <dbReference type="ARBA" id="ARBA00022670"/>
    </source>
</evidence>
<keyword evidence="10 13" id="KW-1133">Transmembrane helix</keyword>
<organism evidence="15 16">
    <name type="scientific">Longimicrobium terrae</name>
    <dbReference type="NCBI Taxonomy" id="1639882"/>
    <lineage>
        <taxon>Bacteria</taxon>
        <taxon>Pseudomonadati</taxon>
        <taxon>Gemmatimonadota</taxon>
        <taxon>Longimicrobiia</taxon>
        <taxon>Longimicrobiales</taxon>
        <taxon>Longimicrobiaceae</taxon>
        <taxon>Longimicrobium</taxon>
    </lineage>
</organism>
<dbReference type="InterPro" id="IPR044537">
    <property type="entry name" value="Rip2-like"/>
</dbReference>
<reference evidence="15 16" key="1">
    <citation type="submission" date="2020-08" db="EMBL/GenBank/DDBJ databases">
        <title>Genomic Encyclopedia of Type Strains, Phase IV (KMG-IV): sequencing the most valuable type-strain genomes for metagenomic binning, comparative biology and taxonomic classification.</title>
        <authorList>
            <person name="Goeker M."/>
        </authorList>
    </citation>
    <scope>NUCLEOTIDE SEQUENCE [LARGE SCALE GENOMIC DNA]</scope>
    <source>
        <strain evidence="15 16">DSM 29007</strain>
    </source>
</reference>
<evidence type="ECO:0000259" key="14">
    <source>
        <dbReference type="Pfam" id="PF02163"/>
    </source>
</evidence>
<dbReference type="PANTHER" id="PTHR35864:SF1">
    <property type="entry name" value="ZINC METALLOPROTEASE YWHC-RELATED"/>
    <property type="match status" value="1"/>
</dbReference>
<dbReference type="GO" id="GO:0008237">
    <property type="term" value="F:metallopeptidase activity"/>
    <property type="evidence" value="ECO:0007669"/>
    <property type="project" value="UniProtKB-KW"/>
</dbReference>
<keyword evidence="5 15" id="KW-0645">Protease</keyword>
<dbReference type="InterPro" id="IPR052348">
    <property type="entry name" value="Metallopeptidase_M50B"/>
</dbReference>
<keyword evidence="7" id="KW-0479">Metal-binding</keyword>
<evidence type="ECO:0000256" key="4">
    <source>
        <dbReference type="ARBA" id="ARBA00022475"/>
    </source>
</evidence>
<sequence>MESFDLQAVVLALPILLLSLTAHEFGHAWVALKQGDDTAYMLGRVTMNPAAHVDWIGTILFPAIAIGSGMPLLGWAKPVPTNPRKFRDYRRGDILVSLAGVAANAVLAIVFALALWILSAATRSSGAAVPDMAVTAGRMFFYGIFANVGLIIFNLLPIPPLDGSRVLYHYLPARAAAEYRKLYQYGFIILWILVLTRALRFMGPVIWEPTRLLLLPAAGANIGLIQSVLQSL</sequence>
<keyword evidence="9" id="KW-0862">Zinc</keyword>
<dbReference type="Proteomes" id="UP000582837">
    <property type="component" value="Unassembled WGS sequence"/>
</dbReference>
<evidence type="ECO:0000256" key="9">
    <source>
        <dbReference type="ARBA" id="ARBA00022833"/>
    </source>
</evidence>
<evidence type="ECO:0000313" key="16">
    <source>
        <dbReference type="Proteomes" id="UP000582837"/>
    </source>
</evidence>
<feature type="transmembrane region" description="Helical" evidence="13">
    <location>
        <begin position="52"/>
        <end position="73"/>
    </location>
</feature>
<comment type="subcellular location">
    <subcellularLocation>
        <location evidence="2">Cell membrane</location>
        <topology evidence="2">Multi-pass membrane protein</topology>
    </subcellularLocation>
</comment>
<evidence type="ECO:0000256" key="2">
    <source>
        <dbReference type="ARBA" id="ARBA00004651"/>
    </source>
</evidence>
<keyword evidence="8" id="KW-0378">Hydrolase</keyword>
<protein>
    <submittedName>
        <fullName evidence="15">Zn-dependent protease</fullName>
    </submittedName>
</protein>
<feature type="domain" description="Peptidase M50" evidence="14">
    <location>
        <begin position="15"/>
        <end position="191"/>
    </location>
</feature>
<dbReference type="EMBL" id="JACHIA010000002">
    <property type="protein sequence ID" value="MBB6069531.1"/>
    <property type="molecule type" value="Genomic_DNA"/>
</dbReference>
<keyword evidence="4" id="KW-1003">Cell membrane</keyword>
<evidence type="ECO:0000256" key="10">
    <source>
        <dbReference type="ARBA" id="ARBA00022989"/>
    </source>
</evidence>
<dbReference type="CDD" id="cd06158">
    <property type="entry name" value="S2P-M50_like_1"/>
    <property type="match status" value="1"/>
</dbReference>
<dbReference type="RefSeq" id="WP_170037426.1">
    <property type="nucleotide sequence ID" value="NZ_JABDTL010000002.1"/>
</dbReference>
<keyword evidence="11" id="KW-0482">Metalloprotease</keyword>
<feature type="transmembrane region" description="Helical" evidence="13">
    <location>
        <begin position="182"/>
        <end position="200"/>
    </location>
</feature>
<evidence type="ECO:0000256" key="13">
    <source>
        <dbReference type="SAM" id="Phobius"/>
    </source>
</evidence>
<feature type="transmembrane region" description="Helical" evidence="13">
    <location>
        <begin position="94"/>
        <end position="119"/>
    </location>
</feature>
<gene>
    <name evidence="15" type="ORF">HNQ61_001146</name>
</gene>
<dbReference type="Pfam" id="PF02163">
    <property type="entry name" value="Peptidase_M50"/>
    <property type="match status" value="1"/>
</dbReference>
<keyword evidence="6 13" id="KW-0812">Transmembrane</keyword>
<dbReference type="PANTHER" id="PTHR35864">
    <property type="entry name" value="ZINC METALLOPROTEASE MJ0611-RELATED"/>
    <property type="match status" value="1"/>
</dbReference>
<evidence type="ECO:0000256" key="11">
    <source>
        <dbReference type="ARBA" id="ARBA00023049"/>
    </source>
</evidence>
<dbReference type="InterPro" id="IPR008915">
    <property type="entry name" value="Peptidase_M50"/>
</dbReference>
<dbReference type="GO" id="GO:0046872">
    <property type="term" value="F:metal ion binding"/>
    <property type="evidence" value="ECO:0007669"/>
    <property type="project" value="UniProtKB-KW"/>
</dbReference>
<dbReference type="GO" id="GO:0005886">
    <property type="term" value="C:plasma membrane"/>
    <property type="evidence" value="ECO:0007669"/>
    <property type="project" value="UniProtKB-SubCell"/>
</dbReference>
<comment type="similarity">
    <text evidence="3">Belongs to the peptidase M50B family.</text>
</comment>
<evidence type="ECO:0000256" key="7">
    <source>
        <dbReference type="ARBA" id="ARBA00022723"/>
    </source>
</evidence>
<evidence type="ECO:0000256" key="12">
    <source>
        <dbReference type="ARBA" id="ARBA00023136"/>
    </source>
</evidence>
<evidence type="ECO:0000256" key="3">
    <source>
        <dbReference type="ARBA" id="ARBA00007931"/>
    </source>
</evidence>
<keyword evidence="16" id="KW-1185">Reference proteome</keyword>
<comment type="caution">
    <text evidence="15">The sequence shown here is derived from an EMBL/GenBank/DDBJ whole genome shotgun (WGS) entry which is preliminary data.</text>
</comment>
<evidence type="ECO:0000313" key="15">
    <source>
        <dbReference type="EMBL" id="MBB6069531.1"/>
    </source>
</evidence>
<evidence type="ECO:0000256" key="8">
    <source>
        <dbReference type="ARBA" id="ARBA00022801"/>
    </source>
</evidence>
<proteinExistence type="inferred from homology"/>
<feature type="transmembrane region" description="Helical" evidence="13">
    <location>
        <begin position="139"/>
        <end position="161"/>
    </location>
</feature>
<comment type="cofactor">
    <cofactor evidence="1">
        <name>Zn(2+)</name>
        <dbReference type="ChEBI" id="CHEBI:29105"/>
    </cofactor>
</comment>
<name>A0A841GLA7_9BACT</name>
<dbReference type="AlphaFoldDB" id="A0A841GLA7"/>
<evidence type="ECO:0000256" key="1">
    <source>
        <dbReference type="ARBA" id="ARBA00001947"/>
    </source>
</evidence>